<dbReference type="InterPro" id="IPR017853">
    <property type="entry name" value="GH"/>
</dbReference>
<evidence type="ECO:0000256" key="1">
    <source>
        <dbReference type="ARBA" id="ARBA00008061"/>
    </source>
</evidence>
<name>A0ABP8L6Z9_9BACT</name>
<dbReference type="CDD" id="cd02860">
    <property type="entry name" value="E_set_Pullulanase"/>
    <property type="match status" value="1"/>
</dbReference>
<proteinExistence type="inferred from homology"/>
<dbReference type="Pfam" id="PF21653">
    <property type="entry name" value="pulA_all-beta"/>
    <property type="match status" value="1"/>
</dbReference>
<feature type="domain" description="Glycosyl hydrolase family 13 catalytic" evidence="2">
    <location>
        <begin position="147"/>
        <end position="547"/>
    </location>
</feature>
<dbReference type="Gene3D" id="2.60.40.1180">
    <property type="entry name" value="Golgi alpha-mannosidase II"/>
    <property type="match status" value="1"/>
</dbReference>
<evidence type="ECO:0000313" key="3">
    <source>
        <dbReference type="EMBL" id="GAA4424039.1"/>
    </source>
</evidence>
<dbReference type="Proteomes" id="UP001500552">
    <property type="component" value="Unassembled WGS sequence"/>
</dbReference>
<dbReference type="SUPFAM" id="SSF51445">
    <property type="entry name" value="(Trans)glycosidases"/>
    <property type="match status" value="1"/>
</dbReference>
<reference evidence="4" key="1">
    <citation type="journal article" date="2019" name="Int. J. Syst. Evol. Microbiol.">
        <title>The Global Catalogue of Microorganisms (GCM) 10K type strain sequencing project: providing services to taxonomists for standard genome sequencing and annotation.</title>
        <authorList>
            <consortium name="The Broad Institute Genomics Platform"/>
            <consortium name="The Broad Institute Genome Sequencing Center for Infectious Disease"/>
            <person name="Wu L."/>
            <person name="Ma J."/>
        </authorList>
    </citation>
    <scope>NUCLEOTIDE SEQUENCE [LARGE SCALE GENOMIC DNA]</scope>
    <source>
        <strain evidence="4">JCM 17926</strain>
    </source>
</reference>
<protein>
    <submittedName>
        <fullName evidence="3">Type I pullulanase</fullName>
    </submittedName>
</protein>
<dbReference type="InterPro" id="IPR004193">
    <property type="entry name" value="Glyco_hydro_13_N"/>
</dbReference>
<dbReference type="RefSeq" id="WP_345156414.1">
    <property type="nucleotide sequence ID" value="NZ_BAABHC010000002.1"/>
</dbReference>
<dbReference type="InterPro" id="IPR006047">
    <property type="entry name" value="GH13_cat_dom"/>
</dbReference>
<dbReference type="InterPro" id="IPR014756">
    <property type="entry name" value="Ig_E-set"/>
</dbReference>
<comment type="similarity">
    <text evidence="1">Belongs to the glycosyl hydrolase 13 family.</text>
</comment>
<dbReference type="Pfam" id="PF00128">
    <property type="entry name" value="Alpha-amylase"/>
    <property type="match status" value="1"/>
</dbReference>
<dbReference type="CDD" id="cd11341">
    <property type="entry name" value="AmyAc_Pullulanase_LD-like"/>
    <property type="match status" value="1"/>
</dbReference>
<dbReference type="PANTHER" id="PTHR43002">
    <property type="entry name" value="GLYCOGEN DEBRANCHING ENZYME"/>
    <property type="match status" value="1"/>
</dbReference>
<accession>A0ABP8L6Z9</accession>
<dbReference type="Pfam" id="PF02922">
    <property type="entry name" value="CBM_48"/>
    <property type="match status" value="1"/>
</dbReference>
<gene>
    <name evidence="3" type="primary">pulA</name>
    <name evidence="3" type="ORF">GCM10023188_03400</name>
</gene>
<dbReference type="InterPro" id="IPR049117">
    <property type="entry name" value="pulA_all-beta"/>
</dbReference>
<dbReference type="Gene3D" id="3.20.20.80">
    <property type="entry name" value="Glycosidases"/>
    <property type="match status" value="1"/>
</dbReference>
<dbReference type="InterPro" id="IPR011840">
    <property type="entry name" value="PulA_typeI"/>
</dbReference>
<dbReference type="InterPro" id="IPR013783">
    <property type="entry name" value="Ig-like_fold"/>
</dbReference>
<keyword evidence="4" id="KW-1185">Reference proteome</keyword>
<evidence type="ECO:0000259" key="2">
    <source>
        <dbReference type="SMART" id="SM00642"/>
    </source>
</evidence>
<dbReference type="InterPro" id="IPR013780">
    <property type="entry name" value="Glyco_hydro_b"/>
</dbReference>
<sequence length="644" mass="71802">MKFYSAKAPSVFRTYAHYPTYPNANLWTCYTPSSTTFRIWSPAAEKVKVNFYEKGCGGHCLGKAELEETEAGLWTLTVCEDLLGIYYTYQVKSNGVWLDETPGIYATAVGVNGQRAMVLDLAATDPVNWESDRGPAISSPNEAVLYEAHIRDFTICKNSGSTIPGKYLGMVEQGTANPAGLATGIDHLKELGITHVHLLPAFDFMSVDESAPEKPQYNWGYDPQNYNVPEGSYASDSYRAEVRIREFKEMVQGFHSQGFGVILDVVYNHTGVAENSNFNLELPGYYYRHTAYGNWSDASGCGNETASERIMMRKFILESCCYWAREYHIDGFRFDLMGIHDIETMNLLTVVLKDINPHILVYGEGWTAGESPVPEALRATKIHTHKLEHIAAFSDDLRDALKGSVFEKKGKGFVQGASGMEEKVKFGVVGSTQHPEVHAGRAAWAREPWQAVSYVSCHDNHTLYDKLRLSTAGASEEELKRMHLLANAVVLTAQGIPFLHAGVEMLRTKKGEHNSYNLPDAINQIDWNWKTAHQDAFSYYKNLVSLRKAHLAFSMPTAGMVRRHLHFLQTEPGVVAFHIKDHANGDSWKDIIVVYNANRTVARVALEGTWRVAAAGREIDQTGQLRIHGSAGAAPISMLLLFQD</sequence>
<dbReference type="SMART" id="SM00642">
    <property type="entry name" value="Aamy"/>
    <property type="match status" value="1"/>
</dbReference>
<dbReference type="EMBL" id="BAABHC010000002">
    <property type="protein sequence ID" value="GAA4424039.1"/>
    <property type="molecule type" value="Genomic_DNA"/>
</dbReference>
<evidence type="ECO:0000313" key="4">
    <source>
        <dbReference type="Proteomes" id="UP001500552"/>
    </source>
</evidence>
<comment type="caution">
    <text evidence="3">The sequence shown here is derived from an EMBL/GenBank/DDBJ whole genome shotgun (WGS) entry which is preliminary data.</text>
</comment>
<organism evidence="3 4">
    <name type="scientific">Pontibacter saemangeumensis</name>
    <dbReference type="NCBI Taxonomy" id="1084525"/>
    <lineage>
        <taxon>Bacteria</taxon>
        <taxon>Pseudomonadati</taxon>
        <taxon>Bacteroidota</taxon>
        <taxon>Cytophagia</taxon>
        <taxon>Cytophagales</taxon>
        <taxon>Hymenobacteraceae</taxon>
        <taxon>Pontibacter</taxon>
    </lineage>
</organism>
<dbReference type="SUPFAM" id="SSF81296">
    <property type="entry name" value="E set domains"/>
    <property type="match status" value="1"/>
</dbReference>
<dbReference type="NCBIfam" id="TIGR02104">
    <property type="entry name" value="pulA_typeI"/>
    <property type="match status" value="1"/>
</dbReference>
<dbReference type="Gene3D" id="2.60.40.10">
    <property type="entry name" value="Immunoglobulins"/>
    <property type="match status" value="1"/>
</dbReference>